<feature type="region of interest" description="Disordered" evidence="1">
    <location>
        <begin position="1"/>
        <end position="27"/>
    </location>
</feature>
<feature type="compositionally biased region" description="Low complexity" evidence="1">
    <location>
        <begin position="159"/>
        <end position="178"/>
    </location>
</feature>
<protein>
    <recommendedName>
        <fullName evidence="3">TmcB/TmcC TPR repeats domain-containing protein</fullName>
    </recommendedName>
</protein>
<keyword evidence="2" id="KW-1133">Transmembrane helix</keyword>
<dbReference type="InterPro" id="IPR057352">
    <property type="entry name" value="TPR_TmcB/C"/>
</dbReference>
<organism evidence="4 5">
    <name type="scientific">Streblomastix strix</name>
    <dbReference type="NCBI Taxonomy" id="222440"/>
    <lineage>
        <taxon>Eukaryota</taxon>
        <taxon>Metamonada</taxon>
        <taxon>Preaxostyla</taxon>
        <taxon>Oxymonadida</taxon>
        <taxon>Streblomastigidae</taxon>
        <taxon>Streblomastix</taxon>
    </lineage>
</organism>
<gene>
    <name evidence="4" type="ORF">EZS28_025658</name>
</gene>
<proteinExistence type="predicted"/>
<dbReference type="Proteomes" id="UP000324800">
    <property type="component" value="Unassembled WGS sequence"/>
</dbReference>
<keyword evidence="2" id="KW-0812">Transmembrane</keyword>
<reference evidence="4 5" key="1">
    <citation type="submission" date="2019-03" db="EMBL/GenBank/DDBJ databases">
        <title>Single cell metagenomics reveals metabolic interactions within the superorganism composed of flagellate Streblomastix strix and complex community of Bacteroidetes bacteria on its surface.</title>
        <authorList>
            <person name="Treitli S.C."/>
            <person name="Kolisko M."/>
            <person name="Husnik F."/>
            <person name="Keeling P."/>
            <person name="Hampl V."/>
        </authorList>
    </citation>
    <scope>NUCLEOTIDE SEQUENCE [LARGE SCALE GENOMIC DNA]</scope>
    <source>
        <strain evidence="4">ST1C</strain>
    </source>
</reference>
<evidence type="ECO:0000313" key="5">
    <source>
        <dbReference type="Proteomes" id="UP000324800"/>
    </source>
</evidence>
<dbReference type="AlphaFoldDB" id="A0A5J4V8J6"/>
<accession>A0A5J4V8J6</accession>
<dbReference type="EMBL" id="SNRW01008904">
    <property type="protein sequence ID" value="KAA6378814.1"/>
    <property type="molecule type" value="Genomic_DNA"/>
</dbReference>
<feature type="region of interest" description="Disordered" evidence="1">
    <location>
        <begin position="158"/>
        <end position="178"/>
    </location>
</feature>
<evidence type="ECO:0000313" key="4">
    <source>
        <dbReference type="EMBL" id="KAA6378814.1"/>
    </source>
</evidence>
<feature type="domain" description="TmcB/TmcC TPR repeats" evidence="3">
    <location>
        <begin position="40"/>
        <end position="134"/>
    </location>
</feature>
<evidence type="ECO:0000256" key="2">
    <source>
        <dbReference type="SAM" id="Phobius"/>
    </source>
</evidence>
<feature type="transmembrane region" description="Helical" evidence="2">
    <location>
        <begin position="213"/>
        <end position="237"/>
    </location>
</feature>
<feature type="non-terminal residue" evidence="4">
    <location>
        <position position="310"/>
    </location>
</feature>
<keyword evidence="2" id="KW-0472">Membrane</keyword>
<feature type="region of interest" description="Disordered" evidence="1">
    <location>
        <begin position="267"/>
        <end position="310"/>
    </location>
</feature>
<name>A0A5J4V8J6_9EUKA</name>
<evidence type="ECO:0000256" key="1">
    <source>
        <dbReference type="SAM" id="MobiDB-lite"/>
    </source>
</evidence>
<evidence type="ECO:0000259" key="3">
    <source>
        <dbReference type="Pfam" id="PF25474"/>
    </source>
</evidence>
<sequence length="310" mass="34683">MESKKRINPKQNGISESGGNKSSALNSGMIDSKQRTVNIQLQQADKQYDISKIHLACVWNLLTRLSVDIDEVEHHIRIGSLNSRLAQEQYNTLLIVHSEYPNILRQYSVLMKNLYGDDSLAIEMLCEADLMEQGNKIDLVKNEDELGQNSDIWDVDADQSNQQQQEGEQNQNEGQEGINQTEALNVPFAATEEMKIVSHSAYKMVQSSSDISIIVVAVCFVGATLIMIIGTNVPILFEISKIIKDRKAKIRVLCNITAEEAQKMYTLMQDRNDPNERKRIKRKKKKGDGNQTQRSGGTDETHSTASGASG</sequence>
<dbReference type="Pfam" id="PF25474">
    <property type="entry name" value="TPR_TmcB"/>
    <property type="match status" value="1"/>
</dbReference>
<comment type="caution">
    <text evidence="4">The sequence shown here is derived from an EMBL/GenBank/DDBJ whole genome shotgun (WGS) entry which is preliminary data.</text>
</comment>
<feature type="compositionally biased region" description="Polar residues" evidence="1">
    <location>
        <begin position="9"/>
        <end position="26"/>
    </location>
</feature>